<dbReference type="Proteomes" id="UP000237144">
    <property type="component" value="Unassembled WGS sequence"/>
</dbReference>
<comment type="caution">
    <text evidence="2">The sequence shown here is derived from an EMBL/GenBank/DDBJ whole genome shotgun (WGS) entry which is preliminary data.</text>
</comment>
<evidence type="ECO:0000313" key="3">
    <source>
        <dbReference type="Proteomes" id="UP000237144"/>
    </source>
</evidence>
<evidence type="ECO:0000256" key="1">
    <source>
        <dbReference type="SAM" id="MobiDB-lite"/>
    </source>
</evidence>
<protein>
    <submittedName>
        <fullName evidence="2">Uncharacterized protein</fullName>
    </submittedName>
</protein>
<feature type="region of interest" description="Disordered" evidence="1">
    <location>
        <begin position="101"/>
        <end position="128"/>
    </location>
</feature>
<evidence type="ECO:0000313" key="2">
    <source>
        <dbReference type="EMBL" id="POY75684.1"/>
    </source>
</evidence>
<accession>A0A2S5BFZ0</accession>
<gene>
    <name evidence="2" type="ORF">BMF94_1307</name>
</gene>
<dbReference type="AlphaFoldDB" id="A0A2S5BFZ0"/>
<name>A0A2S5BFZ0_9BASI</name>
<organism evidence="2 3">
    <name type="scientific">Rhodotorula taiwanensis</name>
    <dbReference type="NCBI Taxonomy" id="741276"/>
    <lineage>
        <taxon>Eukaryota</taxon>
        <taxon>Fungi</taxon>
        <taxon>Dikarya</taxon>
        <taxon>Basidiomycota</taxon>
        <taxon>Pucciniomycotina</taxon>
        <taxon>Microbotryomycetes</taxon>
        <taxon>Sporidiobolales</taxon>
        <taxon>Sporidiobolaceae</taxon>
        <taxon>Rhodotorula</taxon>
    </lineage>
</organism>
<keyword evidence="3" id="KW-1185">Reference proteome</keyword>
<sequence length="152" mass="16887">MSRQHQAGSVEVINRRPQTRTWHDLFDDLILSQDLPQAVTSWTTEIRRTLSNESQASLGAAITQIDALMTTAQARNDLRTYDAWTNVYNLLQEALVNLSQRVQTSQKPSKPHTRKGPTNSLGNGGSALEAKEGNLRRALLYGRLSSAGEAVW</sequence>
<reference evidence="2 3" key="1">
    <citation type="journal article" date="2018" name="Front. Microbiol.">
        <title>Prospects for Fungal Bioremediation of Acidic Radioactive Waste Sites: Characterization and Genome Sequence of Rhodotorula taiwanensis MD1149.</title>
        <authorList>
            <person name="Tkavc R."/>
            <person name="Matrosova V.Y."/>
            <person name="Grichenko O.E."/>
            <person name="Gostincar C."/>
            <person name="Volpe R.P."/>
            <person name="Klimenkova P."/>
            <person name="Gaidamakova E.K."/>
            <person name="Zhou C.E."/>
            <person name="Stewart B.J."/>
            <person name="Lyman M.G."/>
            <person name="Malfatti S.A."/>
            <person name="Rubinfeld B."/>
            <person name="Courtot M."/>
            <person name="Singh J."/>
            <person name="Dalgard C.L."/>
            <person name="Hamilton T."/>
            <person name="Frey K.G."/>
            <person name="Gunde-Cimerman N."/>
            <person name="Dugan L."/>
            <person name="Daly M.J."/>
        </authorList>
    </citation>
    <scope>NUCLEOTIDE SEQUENCE [LARGE SCALE GENOMIC DNA]</scope>
    <source>
        <strain evidence="2 3">MD1149</strain>
    </source>
</reference>
<proteinExistence type="predicted"/>
<dbReference type="EMBL" id="PJQD01000013">
    <property type="protein sequence ID" value="POY75684.1"/>
    <property type="molecule type" value="Genomic_DNA"/>
</dbReference>